<dbReference type="AlphaFoldDB" id="A0A8B7NU80"/>
<dbReference type="RefSeq" id="XP_018016536.1">
    <property type="nucleotide sequence ID" value="XM_018161047.2"/>
</dbReference>
<name>A0A8B7NU80_HYAAZ</name>
<dbReference type="Pfam" id="PF10587">
    <property type="entry name" value="EF-1_beta_acid"/>
    <property type="match status" value="1"/>
</dbReference>
<dbReference type="InterPro" id="IPR014038">
    <property type="entry name" value="EF1B_bsu/dsu_GNE"/>
</dbReference>
<dbReference type="GO" id="GO:0005829">
    <property type="term" value="C:cytosol"/>
    <property type="evidence" value="ECO:0007669"/>
    <property type="project" value="TreeGrafter"/>
</dbReference>
<evidence type="ECO:0000259" key="7">
    <source>
        <dbReference type="SMART" id="SM00888"/>
    </source>
</evidence>
<keyword evidence="4 5" id="KW-0648">Protein biosynthesis</keyword>
<dbReference type="Gene3D" id="3.30.70.60">
    <property type="match status" value="1"/>
</dbReference>
<evidence type="ECO:0000256" key="1">
    <source>
        <dbReference type="ARBA" id="ARBA00007411"/>
    </source>
</evidence>
<accession>A0A8B7NU80</accession>
<evidence type="ECO:0000256" key="3">
    <source>
        <dbReference type="ARBA" id="ARBA00022768"/>
    </source>
</evidence>
<feature type="non-terminal residue" evidence="10">
    <location>
        <position position="1"/>
    </location>
</feature>
<evidence type="ECO:0000256" key="5">
    <source>
        <dbReference type="RuleBase" id="RU003791"/>
    </source>
</evidence>
<dbReference type="CDD" id="cd00292">
    <property type="entry name" value="EF1B"/>
    <property type="match status" value="1"/>
</dbReference>
<sequence length="195" mass="21257">CVSSSGNSVARFSASQSDVAVFEALGSAPAASFHHALRWYNQIASYGSDKTALPGVKPTLEAAPANDDDDDVDLFGSDDEEDTETARVREERLAAYAEKKSKKPGPIAKSQILLDVKPWDDETDMKELEKCVRSIQLDGPVWGASELKPLAYGINKLSILSTVVDDKISVDDLTEKIQEFQDYVQSVDIAAFNKV</sequence>
<dbReference type="GO" id="GO:0003746">
    <property type="term" value="F:translation elongation factor activity"/>
    <property type="evidence" value="ECO:0007669"/>
    <property type="project" value="UniProtKB-KW"/>
</dbReference>
<dbReference type="SMART" id="SM00888">
    <property type="entry name" value="EF1_GNE"/>
    <property type="match status" value="1"/>
</dbReference>
<dbReference type="InterPro" id="IPR018940">
    <property type="entry name" value="EF-1_beta_acid_region_euk"/>
</dbReference>
<dbReference type="FunFam" id="3.30.70.60:FF:000001">
    <property type="entry name" value="Elongation factor 1-beta 1 like"/>
    <property type="match status" value="1"/>
</dbReference>
<keyword evidence="9" id="KW-1185">Reference proteome</keyword>
<dbReference type="Pfam" id="PF00736">
    <property type="entry name" value="EF1_GNE"/>
    <property type="match status" value="1"/>
</dbReference>
<feature type="domain" description="Elongation factor 1 beta central acidic region eukaryote" evidence="8">
    <location>
        <begin position="74"/>
        <end position="100"/>
    </location>
</feature>
<evidence type="ECO:0000313" key="10">
    <source>
        <dbReference type="RefSeq" id="XP_018016536.1"/>
    </source>
</evidence>
<feature type="region of interest" description="Disordered" evidence="6">
    <location>
        <begin position="48"/>
        <end position="86"/>
    </location>
</feature>
<gene>
    <name evidence="10" type="primary">LOC108673248</name>
</gene>
<dbReference type="SUPFAM" id="SSF54984">
    <property type="entry name" value="eEF-1beta-like"/>
    <property type="match status" value="1"/>
</dbReference>
<dbReference type="InterPro" id="IPR014717">
    <property type="entry name" value="Transl_elong_EF1B/ribsomal_bS6"/>
</dbReference>
<evidence type="ECO:0000259" key="8">
    <source>
        <dbReference type="SMART" id="SM01182"/>
    </source>
</evidence>
<dbReference type="PROSITE" id="PS00825">
    <property type="entry name" value="EF1BD_2"/>
    <property type="match status" value="1"/>
</dbReference>
<dbReference type="PROSITE" id="PS00824">
    <property type="entry name" value="EF1BD_1"/>
    <property type="match status" value="1"/>
</dbReference>
<comment type="similarity">
    <text evidence="1 5">Belongs to the EF-1-beta/EF-1-delta family.</text>
</comment>
<dbReference type="GeneID" id="108673248"/>
<evidence type="ECO:0000313" key="9">
    <source>
        <dbReference type="Proteomes" id="UP000694843"/>
    </source>
</evidence>
<feature type="compositionally biased region" description="Acidic residues" evidence="6">
    <location>
        <begin position="66"/>
        <end position="83"/>
    </location>
</feature>
<dbReference type="PANTHER" id="PTHR11595:SF21">
    <property type="entry name" value="ELONGATION FACTOR 1-BETA"/>
    <property type="match status" value="1"/>
</dbReference>
<dbReference type="OMA" id="NVARWFA"/>
<dbReference type="GO" id="GO:0005085">
    <property type="term" value="F:guanyl-nucleotide exchange factor activity"/>
    <property type="evidence" value="ECO:0007669"/>
    <property type="project" value="TreeGrafter"/>
</dbReference>
<dbReference type="InterPro" id="IPR049720">
    <property type="entry name" value="EF1B_bsu/dsu"/>
</dbReference>
<dbReference type="OrthoDB" id="331763at2759"/>
<evidence type="ECO:0000256" key="6">
    <source>
        <dbReference type="SAM" id="MobiDB-lite"/>
    </source>
</evidence>
<dbReference type="InterPro" id="IPR001326">
    <property type="entry name" value="Transl_elong_EF1B_B/D_CS"/>
</dbReference>
<dbReference type="GO" id="GO:0005853">
    <property type="term" value="C:eukaryotic translation elongation factor 1 complex"/>
    <property type="evidence" value="ECO:0007669"/>
    <property type="project" value="InterPro"/>
</dbReference>
<comment type="subunit">
    <text evidence="2">EF-1 is composed of 4 subunits: alpha, beta, delta, and gamma.</text>
</comment>
<keyword evidence="3 5" id="KW-0251">Elongation factor</keyword>
<evidence type="ECO:0000256" key="2">
    <source>
        <dbReference type="ARBA" id="ARBA00011613"/>
    </source>
</evidence>
<feature type="domain" description="Translation elongation factor EF1B beta/delta subunit guanine nucleotide exchange" evidence="7">
    <location>
        <begin position="109"/>
        <end position="195"/>
    </location>
</feature>
<proteinExistence type="inferred from homology"/>
<dbReference type="InterPro" id="IPR036219">
    <property type="entry name" value="eEF-1beta-like_sf"/>
</dbReference>
<organism evidence="9 10">
    <name type="scientific">Hyalella azteca</name>
    <name type="common">Amphipod</name>
    <dbReference type="NCBI Taxonomy" id="294128"/>
    <lineage>
        <taxon>Eukaryota</taxon>
        <taxon>Metazoa</taxon>
        <taxon>Ecdysozoa</taxon>
        <taxon>Arthropoda</taxon>
        <taxon>Crustacea</taxon>
        <taxon>Multicrustacea</taxon>
        <taxon>Malacostraca</taxon>
        <taxon>Eumalacostraca</taxon>
        <taxon>Peracarida</taxon>
        <taxon>Amphipoda</taxon>
        <taxon>Senticaudata</taxon>
        <taxon>Talitrida</taxon>
        <taxon>Talitroidea</taxon>
        <taxon>Hyalellidae</taxon>
        <taxon>Hyalella</taxon>
    </lineage>
</organism>
<dbReference type="KEGG" id="hazt:108673248"/>
<reference evidence="10" key="1">
    <citation type="submission" date="2025-08" db="UniProtKB">
        <authorList>
            <consortium name="RefSeq"/>
        </authorList>
    </citation>
    <scope>IDENTIFICATION</scope>
    <source>
        <tissue evidence="10">Whole organism</tissue>
    </source>
</reference>
<dbReference type="CTD" id="45249"/>
<dbReference type="Proteomes" id="UP000694843">
    <property type="component" value="Unplaced"/>
</dbReference>
<evidence type="ECO:0000256" key="4">
    <source>
        <dbReference type="ARBA" id="ARBA00022917"/>
    </source>
</evidence>
<dbReference type="PANTHER" id="PTHR11595">
    <property type="entry name" value="EF-HAND AND COILED-COIL DOMAIN-CONTAINING FAMILY MEMBER"/>
    <property type="match status" value="1"/>
</dbReference>
<dbReference type="SMART" id="SM01182">
    <property type="entry name" value="EF-1_beta_acid"/>
    <property type="match status" value="1"/>
</dbReference>
<protein>
    <submittedName>
        <fullName evidence="10">Elongation factor 1-beta'-like</fullName>
    </submittedName>
</protein>